<evidence type="ECO:0000256" key="1">
    <source>
        <dbReference type="SAM" id="SignalP"/>
    </source>
</evidence>
<sequence>MCNALSKLALVCLIAVSTNAVAESEIQMQQSAMRGDYQAQRNLAYSYAIGWATTDSPNYVPKKPVDACAWYRVIASSNNPKVQSGDYSNEWTYCSKLRPDQSESAWIMAKKLMKQIAKK</sequence>
<reference evidence="3" key="1">
    <citation type="journal article" date="2019" name="Int. J. Syst. Evol. Microbiol.">
        <title>The Global Catalogue of Microorganisms (GCM) 10K type strain sequencing project: providing services to taxonomists for standard genome sequencing and annotation.</title>
        <authorList>
            <consortium name="The Broad Institute Genomics Platform"/>
            <consortium name="The Broad Institute Genome Sequencing Center for Infectious Disease"/>
            <person name="Wu L."/>
            <person name="Ma J."/>
        </authorList>
    </citation>
    <scope>NUCLEOTIDE SEQUENCE [LARGE SCALE GENOMIC DNA]</scope>
    <source>
        <strain evidence="3">CGMCC 4.7608</strain>
    </source>
</reference>
<dbReference type="Proteomes" id="UP001595999">
    <property type="component" value="Unassembled WGS sequence"/>
</dbReference>
<protein>
    <submittedName>
        <fullName evidence="2">Uncharacterized protein</fullName>
    </submittedName>
</protein>
<dbReference type="EMBL" id="JBHSEK010000017">
    <property type="protein sequence ID" value="MFC4491822.1"/>
    <property type="molecule type" value="Genomic_DNA"/>
</dbReference>
<comment type="caution">
    <text evidence="2">The sequence shown here is derived from an EMBL/GenBank/DDBJ whole genome shotgun (WGS) entry which is preliminary data.</text>
</comment>
<evidence type="ECO:0000313" key="3">
    <source>
        <dbReference type="Proteomes" id="UP001595999"/>
    </source>
</evidence>
<organism evidence="2 3">
    <name type="scientific">Chromobacterium aquaticum</name>
    <dbReference type="NCBI Taxonomy" id="467180"/>
    <lineage>
        <taxon>Bacteria</taxon>
        <taxon>Pseudomonadati</taxon>
        <taxon>Pseudomonadota</taxon>
        <taxon>Betaproteobacteria</taxon>
        <taxon>Neisseriales</taxon>
        <taxon>Chromobacteriaceae</taxon>
        <taxon>Chromobacterium</taxon>
    </lineage>
</organism>
<evidence type="ECO:0000313" key="2">
    <source>
        <dbReference type="EMBL" id="MFC4491822.1"/>
    </source>
</evidence>
<proteinExistence type="predicted"/>
<name>A0ABV8ZX92_9NEIS</name>
<dbReference type="InterPro" id="IPR011990">
    <property type="entry name" value="TPR-like_helical_dom_sf"/>
</dbReference>
<dbReference type="RefSeq" id="WP_231462932.1">
    <property type="nucleotide sequence ID" value="NZ_JAJOHW010000089.1"/>
</dbReference>
<keyword evidence="1" id="KW-0732">Signal</keyword>
<dbReference type="SUPFAM" id="SSF81901">
    <property type="entry name" value="HCP-like"/>
    <property type="match status" value="1"/>
</dbReference>
<accession>A0ABV8ZX92</accession>
<feature type="signal peptide" evidence="1">
    <location>
        <begin position="1"/>
        <end position="22"/>
    </location>
</feature>
<feature type="chain" id="PRO_5046241831" evidence="1">
    <location>
        <begin position="23"/>
        <end position="119"/>
    </location>
</feature>
<dbReference type="Gene3D" id="1.25.40.10">
    <property type="entry name" value="Tetratricopeptide repeat domain"/>
    <property type="match status" value="1"/>
</dbReference>
<keyword evidence="3" id="KW-1185">Reference proteome</keyword>
<gene>
    <name evidence="2" type="ORF">ACFO0R_19600</name>
</gene>